<feature type="compositionally biased region" description="Basic and acidic residues" evidence="1">
    <location>
        <begin position="94"/>
        <end position="105"/>
    </location>
</feature>
<sequence>MQPSTSTSVCPAPDQFIITTTRAQVRPSVRAKTPARDRENPMRGGRIGESVLYMPAVLLRHERGEPQGCARRDTGGLLVLLQRRRHHHRRGKGVPRDEPAQREEPARLAEAARERVGLGVEPHVLAAHREAVPRQGPQPLLQRLLLGAEPRRRAAELLQPLLLSLARPPRRQPVGLLAPLPPLLLLVRHLGLLLPRRRLRRGRPRRHHLVQARARVGPPRREPARDNVHAHVPRAAAGRRGSEVKVKGFLHGQHLLALQLQPSTTTENRRRISRKLRGASRESGKREER</sequence>
<dbReference type="Gramene" id="PUZ36834">
    <property type="protein sequence ID" value="PUZ36834"/>
    <property type="gene ID" value="GQ55_9G068800"/>
</dbReference>
<reference evidence="2 3" key="1">
    <citation type="submission" date="2018-04" db="EMBL/GenBank/DDBJ databases">
        <title>WGS assembly of Panicum hallii var. hallii HAL2.</title>
        <authorList>
            <person name="Lovell J."/>
            <person name="Jenkins J."/>
            <person name="Lowry D."/>
            <person name="Mamidi S."/>
            <person name="Sreedasyam A."/>
            <person name="Weng X."/>
            <person name="Barry K."/>
            <person name="Bonette J."/>
            <person name="Campitelli B."/>
            <person name="Daum C."/>
            <person name="Gordon S."/>
            <person name="Gould B."/>
            <person name="Lipzen A."/>
            <person name="MacQueen A."/>
            <person name="Palacio-Mejia J."/>
            <person name="Plott C."/>
            <person name="Shakirov E."/>
            <person name="Shu S."/>
            <person name="Yoshinaga Y."/>
            <person name="Zane M."/>
            <person name="Rokhsar D."/>
            <person name="Grimwood J."/>
            <person name="Schmutz J."/>
            <person name="Juenger T."/>
        </authorList>
    </citation>
    <scope>NUCLEOTIDE SEQUENCE [LARGE SCALE GENOMIC DNA]</scope>
    <source>
        <strain evidence="3">cv. HAL2</strain>
    </source>
</reference>
<name>A0A2T7C0F9_9POAL</name>
<dbReference type="EMBL" id="CM009757">
    <property type="protein sequence ID" value="PUZ36834.1"/>
    <property type="molecule type" value="Genomic_DNA"/>
</dbReference>
<feature type="region of interest" description="Disordered" evidence="1">
    <location>
        <begin position="85"/>
        <end position="105"/>
    </location>
</feature>
<protein>
    <submittedName>
        <fullName evidence="2">Uncharacterized protein</fullName>
    </submittedName>
</protein>
<proteinExistence type="predicted"/>
<accession>A0A2T7C0F9</accession>
<feature type="region of interest" description="Disordered" evidence="1">
    <location>
        <begin position="27"/>
        <end position="46"/>
    </location>
</feature>
<evidence type="ECO:0000313" key="3">
    <source>
        <dbReference type="Proteomes" id="UP000244336"/>
    </source>
</evidence>
<organism evidence="2 3">
    <name type="scientific">Panicum hallii var. hallii</name>
    <dbReference type="NCBI Taxonomy" id="1504633"/>
    <lineage>
        <taxon>Eukaryota</taxon>
        <taxon>Viridiplantae</taxon>
        <taxon>Streptophyta</taxon>
        <taxon>Embryophyta</taxon>
        <taxon>Tracheophyta</taxon>
        <taxon>Spermatophyta</taxon>
        <taxon>Magnoliopsida</taxon>
        <taxon>Liliopsida</taxon>
        <taxon>Poales</taxon>
        <taxon>Poaceae</taxon>
        <taxon>PACMAD clade</taxon>
        <taxon>Panicoideae</taxon>
        <taxon>Panicodae</taxon>
        <taxon>Paniceae</taxon>
        <taxon>Panicinae</taxon>
        <taxon>Panicum</taxon>
        <taxon>Panicum sect. Panicum</taxon>
    </lineage>
</organism>
<feature type="region of interest" description="Disordered" evidence="1">
    <location>
        <begin position="260"/>
        <end position="289"/>
    </location>
</feature>
<keyword evidence="3" id="KW-1185">Reference proteome</keyword>
<evidence type="ECO:0000313" key="2">
    <source>
        <dbReference type="EMBL" id="PUZ36834.1"/>
    </source>
</evidence>
<dbReference type="Proteomes" id="UP000244336">
    <property type="component" value="Chromosome 9"/>
</dbReference>
<dbReference type="AlphaFoldDB" id="A0A2T7C0F9"/>
<feature type="compositionally biased region" description="Basic and acidic residues" evidence="1">
    <location>
        <begin position="279"/>
        <end position="289"/>
    </location>
</feature>
<evidence type="ECO:0000256" key="1">
    <source>
        <dbReference type="SAM" id="MobiDB-lite"/>
    </source>
</evidence>
<gene>
    <name evidence="2" type="ORF">GQ55_9G068800</name>
</gene>